<dbReference type="EMBL" id="JAEKJA010000002">
    <property type="protein sequence ID" value="MBJ3774683.1"/>
    <property type="molecule type" value="Genomic_DNA"/>
</dbReference>
<reference evidence="2" key="1">
    <citation type="submission" date="2020-12" db="EMBL/GenBank/DDBJ databases">
        <title>Bacterial taxonomy.</title>
        <authorList>
            <person name="Pan X."/>
        </authorList>
    </citation>
    <scope>NUCLEOTIDE SEQUENCE</scope>
    <source>
        <strain evidence="2">B2012</strain>
    </source>
</reference>
<evidence type="ECO:0000256" key="1">
    <source>
        <dbReference type="ARBA" id="ARBA00007068"/>
    </source>
</evidence>
<keyword evidence="3" id="KW-1185">Reference proteome</keyword>
<gene>
    <name evidence="2" type="ORF">JCR33_03240</name>
</gene>
<dbReference type="CDD" id="cd02252">
    <property type="entry name" value="nylC_like"/>
    <property type="match status" value="1"/>
</dbReference>
<dbReference type="PANTHER" id="PTHR36512:SF3">
    <property type="entry name" value="BLR5678 PROTEIN"/>
    <property type="match status" value="1"/>
</dbReference>
<comment type="caution">
    <text evidence="2">The sequence shown here is derived from an EMBL/GenBank/DDBJ whole genome shotgun (WGS) entry which is preliminary data.</text>
</comment>
<evidence type="ECO:0000313" key="2">
    <source>
        <dbReference type="EMBL" id="MBJ3774683.1"/>
    </source>
</evidence>
<dbReference type="RefSeq" id="WP_198880587.1">
    <property type="nucleotide sequence ID" value="NZ_JAEKJA010000002.1"/>
</dbReference>
<sequence length="321" mass="31801">MSHILDVPGVRFGHAADPDAPSGVSTLVLEEPGVAGVAVHGGAPGTRETDALAPGRLGPGVDAICLSGGSAFGLASADGVQLALAERGRGYEVRGHRVPIVPGAIVFDLAGPRPDYRALGAASLAAALDGPPDRRLGTVGAGTNAMTAGLKGGFGSASARCGAATVGAAVVVNAVGSVTAADGPWFRAAPFEVDGEFGGLHAPPSADFATIRTKSGTLPRENTVIAIVATDATLTNAEANRLAIAAHDGLALAIYPSHTLLDGDTLFAVSTGKAAAPERPLGHVALAATAAAVLARAVARGVYSATPGASDRFPTWQSLYG</sequence>
<dbReference type="InterPro" id="IPR005321">
    <property type="entry name" value="Peptidase_S58_DmpA"/>
</dbReference>
<dbReference type="Pfam" id="PF03576">
    <property type="entry name" value="Peptidase_S58"/>
    <property type="match status" value="1"/>
</dbReference>
<evidence type="ECO:0000313" key="3">
    <source>
        <dbReference type="Proteomes" id="UP000609531"/>
    </source>
</evidence>
<dbReference type="AlphaFoldDB" id="A0A934ILS0"/>
<organism evidence="2 3">
    <name type="scientific">Acuticoccus mangrovi</name>
    <dbReference type="NCBI Taxonomy" id="2796142"/>
    <lineage>
        <taxon>Bacteria</taxon>
        <taxon>Pseudomonadati</taxon>
        <taxon>Pseudomonadota</taxon>
        <taxon>Alphaproteobacteria</taxon>
        <taxon>Hyphomicrobiales</taxon>
        <taxon>Amorphaceae</taxon>
        <taxon>Acuticoccus</taxon>
    </lineage>
</organism>
<dbReference type="SUPFAM" id="SSF56266">
    <property type="entry name" value="DmpA/ArgJ-like"/>
    <property type="match status" value="1"/>
</dbReference>
<dbReference type="InterPro" id="IPR016117">
    <property type="entry name" value="ArgJ-like_dom_sf"/>
</dbReference>
<dbReference type="Proteomes" id="UP000609531">
    <property type="component" value="Unassembled WGS sequence"/>
</dbReference>
<name>A0A934ILS0_9HYPH</name>
<dbReference type="PANTHER" id="PTHR36512">
    <property type="entry name" value="D-AMINOPEPTIDASE"/>
    <property type="match status" value="1"/>
</dbReference>
<dbReference type="GO" id="GO:0004177">
    <property type="term" value="F:aminopeptidase activity"/>
    <property type="evidence" value="ECO:0007669"/>
    <property type="project" value="TreeGrafter"/>
</dbReference>
<accession>A0A934ILS0</accession>
<protein>
    <submittedName>
        <fullName evidence="2">P1 family peptidase</fullName>
    </submittedName>
</protein>
<dbReference type="Gene3D" id="3.60.70.12">
    <property type="entry name" value="L-amino peptidase D-ALA esterase/amidase"/>
    <property type="match status" value="1"/>
</dbReference>
<comment type="similarity">
    <text evidence="1">Belongs to the peptidase S58 family.</text>
</comment>
<proteinExistence type="inferred from homology"/>